<keyword evidence="1" id="KW-0812">Transmembrane</keyword>
<feature type="transmembrane region" description="Helical" evidence="1">
    <location>
        <begin position="51"/>
        <end position="70"/>
    </location>
</feature>
<feature type="transmembrane region" description="Helical" evidence="1">
    <location>
        <begin position="160"/>
        <end position="177"/>
    </location>
</feature>
<evidence type="ECO:0000256" key="1">
    <source>
        <dbReference type="SAM" id="Phobius"/>
    </source>
</evidence>
<dbReference type="EMBL" id="JADJIB010000001">
    <property type="protein sequence ID" value="MBK7272070.1"/>
    <property type="molecule type" value="Genomic_DNA"/>
</dbReference>
<name>A0A935CDY9_9MICO</name>
<dbReference type="InterPro" id="IPR025699">
    <property type="entry name" value="ABC2_memb-like"/>
</dbReference>
<evidence type="ECO:0000313" key="4">
    <source>
        <dbReference type="Proteomes" id="UP000718281"/>
    </source>
</evidence>
<evidence type="ECO:0000313" key="3">
    <source>
        <dbReference type="EMBL" id="MBK7272070.1"/>
    </source>
</evidence>
<dbReference type="AlphaFoldDB" id="A0A935CDY9"/>
<accession>A0A935CDY9</accession>
<protein>
    <submittedName>
        <fullName evidence="2">ABC-2 transporter permease</fullName>
    </submittedName>
</protein>
<keyword evidence="1" id="KW-1133">Transmembrane helix</keyword>
<dbReference type="EMBL" id="JADIXZ010000004">
    <property type="protein sequence ID" value="MBK6301369.1"/>
    <property type="molecule type" value="Genomic_DNA"/>
</dbReference>
<dbReference type="Proteomes" id="UP000726105">
    <property type="component" value="Unassembled WGS sequence"/>
</dbReference>
<comment type="caution">
    <text evidence="2">The sequence shown here is derived from an EMBL/GenBank/DDBJ whole genome shotgun (WGS) entry which is preliminary data.</text>
</comment>
<feature type="transmembrane region" description="Helical" evidence="1">
    <location>
        <begin position="197"/>
        <end position="216"/>
    </location>
</feature>
<evidence type="ECO:0000313" key="2">
    <source>
        <dbReference type="EMBL" id="MBK6301369.1"/>
    </source>
</evidence>
<keyword evidence="1" id="KW-0472">Membrane</keyword>
<proteinExistence type="predicted"/>
<reference evidence="4 5" key="1">
    <citation type="submission" date="2020-10" db="EMBL/GenBank/DDBJ databases">
        <title>Connecting structure to function with the recovery of over 1000 high-quality activated sludge metagenome-assembled genomes encoding full-length rRNA genes using long-read sequencing.</title>
        <authorList>
            <person name="Singleton C.M."/>
            <person name="Petriglieri F."/>
            <person name="Kristensen J.M."/>
            <person name="Kirkegaard R.H."/>
            <person name="Michaelsen T.Y."/>
            <person name="Andersen M.H."/>
            <person name="Karst S.M."/>
            <person name="Dueholm M.S."/>
            <person name="Nielsen P.H."/>
            <person name="Albertsen M."/>
        </authorList>
    </citation>
    <scope>NUCLEOTIDE SEQUENCE [LARGE SCALE GENOMIC DNA]</scope>
    <source>
        <strain evidence="2">AalE_18-Q3-R2-46_BAT3C.188</strain>
        <strain evidence="3">Ega_18-Q3-R5-49_MAXAC.001</strain>
    </source>
</reference>
<sequence length="227" mass="24805">MHVDGRSLSVLILKDCRMQWKAFLVLVMFEILTLLSFVAQFPEPMRASAGAFLQGLTSIGTFVMAYRLLATEESSGTIRFLKSLPLTNDEIFWSKFLFMSGYAVLNAAVVNLVYAGLRPLISWSWQLPTMPGVLGGVVVQLVFAVILLSIAILANSEKAIWVPFPLVILLLNGYTLMTSPNGWDPGARVLASIQQNWALWSIAVVGVLLAVARGVVHAAGVKRSLVK</sequence>
<gene>
    <name evidence="2" type="ORF">IPF40_10085</name>
    <name evidence="3" type="ORF">IPI13_02545</name>
</gene>
<feature type="transmembrane region" description="Helical" evidence="1">
    <location>
        <begin position="91"/>
        <end position="114"/>
    </location>
</feature>
<feature type="transmembrane region" description="Helical" evidence="1">
    <location>
        <begin position="134"/>
        <end position="153"/>
    </location>
</feature>
<evidence type="ECO:0000313" key="5">
    <source>
        <dbReference type="Proteomes" id="UP000726105"/>
    </source>
</evidence>
<feature type="transmembrane region" description="Helical" evidence="1">
    <location>
        <begin position="20"/>
        <end position="39"/>
    </location>
</feature>
<dbReference type="Pfam" id="PF13346">
    <property type="entry name" value="ABC2_membrane_5"/>
    <property type="match status" value="1"/>
</dbReference>
<dbReference type="Proteomes" id="UP000718281">
    <property type="component" value="Unassembled WGS sequence"/>
</dbReference>
<organism evidence="2 4">
    <name type="scientific">Candidatus Phosphoribacter hodrii</name>
    <dbReference type="NCBI Taxonomy" id="2953743"/>
    <lineage>
        <taxon>Bacteria</taxon>
        <taxon>Bacillati</taxon>
        <taxon>Actinomycetota</taxon>
        <taxon>Actinomycetes</taxon>
        <taxon>Micrococcales</taxon>
        <taxon>Dermatophilaceae</taxon>
        <taxon>Candidatus Phosphoribacter</taxon>
    </lineage>
</organism>